<dbReference type="PROSITE" id="PS50043">
    <property type="entry name" value="HTH_LUXR_2"/>
    <property type="match status" value="1"/>
</dbReference>
<dbReference type="GO" id="GO:0006355">
    <property type="term" value="P:regulation of DNA-templated transcription"/>
    <property type="evidence" value="ECO:0007669"/>
    <property type="project" value="InterPro"/>
</dbReference>
<feature type="domain" description="HTH luxR-type" evidence="4">
    <location>
        <begin position="29"/>
        <end position="94"/>
    </location>
</feature>
<evidence type="ECO:0000259" key="4">
    <source>
        <dbReference type="PROSITE" id="PS50043"/>
    </source>
</evidence>
<evidence type="ECO:0000256" key="1">
    <source>
        <dbReference type="ARBA" id="ARBA00023015"/>
    </source>
</evidence>
<reference evidence="5 6" key="1">
    <citation type="submission" date="2018-04" db="EMBL/GenBank/DDBJ databases">
        <title>Genomic Encyclopedia of Archaeal and Bacterial Type Strains, Phase II (KMG-II): from individual species to whole genera.</title>
        <authorList>
            <person name="Goeker M."/>
        </authorList>
    </citation>
    <scope>NUCLEOTIDE SEQUENCE [LARGE SCALE GENOMIC DNA]</scope>
    <source>
        <strain evidence="5 6">DSM 29329</strain>
    </source>
</reference>
<accession>A0A2T6A6I5</accession>
<evidence type="ECO:0000256" key="2">
    <source>
        <dbReference type="ARBA" id="ARBA00023125"/>
    </source>
</evidence>
<dbReference type="PANTHER" id="PTHR44688">
    <property type="entry name" value="DNA-BINDING TRANSCRIPTIONAL ACTIVATOR DEVR_DOSR"/>
    <property type="match status" value="1"/>
</dbReference>
<dbReference type="InterPro" id="IPR016032">
    <property type="entry name" value="Sig_transdc_resp-reg_C-effctor"/>
</dbReference>
<evidence type="ECO:0000256" key="3">
    <source>
        <dbReference type="ARBA" id="ARBA00023163"/>
    </source>
</evidence>
<evidence type="ECO:0000313" key="5">
    <source>
        <dbReference type="EMBL" id="PTX39439.1"/>
    </source>
</evidence>
<proteinExistence type="predicted"/>
<organism evidence="5 6">
    <name type="scientific">Allosediminivita pacifica</name>
    <dbReference type="NCBI Taxonomy" id="1267769"/>
    <lineage>
        <taxon>Bacteria</taxon>
        <taxon>Pseudomonadati</taxon>
        <taxon>Pseudomonadota</taxon>
        <taxon>Alphaproteobacteria</taxon>
        <taxon>Rhodobacterales</taxon>
        <taxon>Paracoccaceae</taxon>
        <taxon>Allosediminivita</taxon>
    </lineage>
</organism>
<protein>
    <submittedName>
        <fullName evidence="5">Regulatory LuxR family protein</fullName>
    </submittedName>
</protein>
<keyword evidence="3" id="KW-0804">Transcription</keyword>
<dbReference type="Gene3D" id="1.10.10.10">
    <property type="entry name" value="Winged helix-like DNA-binding domain superfamily/Winged helix DNA-binding domain"/>
    <property type="match status" value="1"/>
</dbReference>
<keyword evidence="6" id="KW-1185">Reference proteome</keyword>
<dbReference type="SUPFAM" id="SSF46894">
    <property type="entry name" value="C-terminal effector domain of the bipartite response regulators"/>
    <property type="match status" value="1"/>
</dbReference>
<dbReference type="Proteomes" id="UP000244069">
    <property type="component" value="Unassembled WGS sequence"/>
</dbReference>
<dbReference type="CDD" id="cd06170">
    <property type="entry name" value="LuxR_C_like"/>
    <property type="match status" value="1"/>
</dbReference>
<dbReference type="PRINTS" id="PR00038">
    <property type="entry name" value="HTHLUXR"/>
</dbReference>
<dbReference type="AlphaFoldDB" id="A0A2T6A6I5"/>
<dbReference type="InterPro" id="IPR036388">
    <property type="entry name" value="WH-like_DNA-bd_sf"/>
</dbReference>
<gene>
    <name evidence="5" type="ORF">C8N44_13728</name>
</gene>
<evidence type="ECO:0000313" key="6">
    <source>
        <dbReference type="Proteomes" id="UP000244069"/>
    </source>
</evidence>
<name>A0A2T6A6I5_9RHOB</name>
<dbReference type="RefSeq" id="WP_158274117.1">
    <property type="nucleotide sequence ID" value="NZ_BMEZ01000037.1"/>
</dbReference>
<dbReference type="GO" id="GO:0003677">
    <property type="term" value="F:DNA binding"/>
    <property type="evidence" value="ECO:0007669"/>
    <property type="project" value="UniProtKB-KW"/>
</dbReference>
<comment type="caution">
    <text evidence="5">The sequence shown here is derived from an EMBL/GenBank/DDBJ whole genome shotgun (WGS) entry which is preliminary data.</text>
</comment>
<keyword evidence="1" id="KW-0805">Transcription regulation</keyword>
<keyword evidence="2" id="KW-0238">DNA-binding</keyword>
<dbReference type="OrthoDB" id="9803630at2"/>
<dbReference type="PANTHER" id="PTHR44688:SF16">
    <property type="entry name" value="DNA-BINDING TRANSCRIPTIONAL ACTIVATOR DEVR_DOSR"/>
    <property type="match status" value="1"/>
</dbReference>
<dbReference type="Pfam" id="PF00196">
    <property type="entry name" value="GerE"/>
    <property type="match status" value="1"/>
</dbReference>
<dbReference type="EMBL" id="QBKN01000037">
    <property type="protein sequence ID" value="PTX39439.1"/>
    <property type="molecule type" value="Genomic_DNA"/>
</dbReference>
<dbReference type="InterPro" id="IPR000792">
    <property type="entry name" value="Tscrpt_reg_LuxR_C"/>
</dbReference>
<sequence>MSSSVSCARKLQVGGQILHQFYVRLLRAPETDRPALSAREREVLSWLVHGKSNAEIATILGLSAHTVDTLMRRLYEQLDCNDRTTAAVMAVGHGLISADGPTSS</sequence>
<dbReference type="SMART" id="SM00421">
    <property type="entry name" value="HTH_LUXR"/>
    <property type="match status" value="1"/>
</dbReference>